<feature type="region of interest" description="Disordered" evidence="1">
    <location>
        <begin position="1"/>
        <end position="180"/>
    </location>
</feature>
<sequence length="572" mass="61591">MTRYKSGLFGKSDAPSPLESFDSHYRRERSRRLMSRYGRAPRVGEGGNGTGDGGEEARDDTAVETLTRAATADRAHPEGRSVLRERVVRDWDAAPSGDAGPEPAAAPSPPPDPAPGPDPAATADDRAAPEADRAEDEMPLVEAGSFSVQDGGAMPGEDSLEEDVSLINEPRRPPSQEDRRDAAVEEFLAMIDRTYRPPSPPGPDEALEGRAVEVDPVDVIADIVEMSAGDTEASYDDVPPDATPVVLNAVVPPPEELGARGASIEAAGLGLAVFEAFRAEVTKGSIEVSAQPSRYVHPNTPPDSRFTQVVSDFVFLALHPRVGVSNQRFKMRLTVEVNHNDIRTAKINFVGDESDELYASSFSVGFTASELSLPKEAMCKIRYDFAGRWDPAGSGDYTFDGTVDVWADGSVHFQQMRSDTDSSTFGSEKVKVVRIVSAKRISVRPLPAKIRRGRTHAVMFEKPKQAEISDDQARALKAFIGTIPATDLDLVRQGRVPVVVDGFASTTGSVSDNQALARDRREAAMAFLTDQIGSGITFTGKAEGELASGRPDGTEAAEDRRATVTIWTFHDP</sequence>
<keyword evidence="3" id="KW-1185">Reference proteome</keyword>
<feature type="compositionally biased region" description="Low complexity" evidence="1">
    <location>
        <begin position="93"/>
        <end position="103"/>
    </location>
</feature>
<accession>A0A1I5RAP3</accession>
<evidence type="ECO:0000256" key="1">
    <source>
        <dbReference type="SAM" id="MobiDB-lite"/>
    </source>
</evidence>
<feature type="compositionally biased region" description="Basic and acidic residues" evidence="1">
    <location>
        <begin position="123"/>
        <end position="132"/>
    </location>
</feature>
<dbReference type="InterPro" id="IPR036737">
    <property type="entry name" value="OmpA-like_sf"/>
</dbReference>
<feature type="compositionally biased region" description="Basic and acidic residues" evidence="1">
    <location>
        <begin position="169"/>
        <end position="180"/>
    </location>
</feature>
<dbReference type="Gene3D" id="3.30.1330.60">
    <property type="entry name" value="OmpA-like domain"/>
    <property type="match status" value="1"/>
</dbReference>
<evidence type="ECO:0000313" key="2">
    <source>
        <dbReference type="EMBL" id="SFP55407.1"/>
    </source>
</evidence>
<feature type="compositionally biased region" description="Pro residues" evidence="1">
    <location>
        <begin position="104"/>
        <end position="118"/>
    </location>
</feature>
<dbReference type="RefSeq" id="WP_093421831.1">
    <property type="nucleotide sequence ID" value="NZ_FOXA01000008.1"/>
</dbReference>
<dbReference type="EMBL" id="FOXA01000008">
    <property type="protein sequence ID" value="SFP55407.1"/>
    <property type="molecule type" value="Genomic_DNA"/>
</dbReference>
<evidence type="ECO:0000313" key="3">
    <source>
        <dbReference type="Proteomes" id="UP000199356"/>
    </source>
</evidence>
<dbReference type="AlphaFoldDB" id="A0A1I5RAP3"/>
<protein>
    <submittedName>
        <fullName evidence="2">Uncharacterized protein</fullName>
    </submittedName>
</protein>
<organism evidence="2 3">
    <name type="scientific">Tranquillimonas alkanivorans</name>
    <dbReference type="NCBI Taxonomy" id="441119"/>
    <lineage>
        <taxon>Bacteria</taxon>
        <taxon>Pseudomonadati</taxon>
        <taxon>Pseudomonadota</taxon>
        <taxon>Alphaproteobacteria</taxon>
        <taxon>Rhodobacterales</taxon>
        <taxon>Roseobacteraceae</taxon>
        <taxon>Tranquillimonas</taxon>
    </lineage>
</organism>
<dbReference type="SUPFAM" id="SSF103088">
    <property type="entry name" value="OmpA-like"/>
    <property type="match status" value="1"/>
</dbReference>
<dbReference type="STRING" id="441119.SAMN04488047_10873"/>
<name>A0A1I5RAP3_9RHOB</name>
<proteinExistence type="predicted"/>
<feature type="compositionally biased region" description="Basic and acidic residues" evidence="1">
    <location>
        <begin position="71"/>
        <end position="92"/>
    </location>
</feature>
<dbReference type="OrthoDB" id="9821160at2"/>
<gene>
    <name evidence="2" type="ORF">SAMN04488047_10873</name>
</gene>
<reference evidence="2 3" key="1">
    <citation type="submission" date="2016-10" db="EMBL/GenBank/DDBJ databases">
        <authorList>
            <person name="de Groot N.N."/>
        </authorList>
    </citation>
    <scope>NUCLEOTIDE SEQUENCE [LARGE SCALE GENOMIC DNA]</scope>
    <source>
        <strain evidence="2 3">DSM 19547</strain>
    </source>
</reference>
<dbReference type="Proteomes" id="UP000199356">
    <property type="component" value="Unassembled WGS sequence"/>
</dbReference>